<gene>
    <name evidence="9" type="ORF">GXP69_03005</name>
</gene>
<evidence type="ECO:0000256" key="3">
    <source>
        <dbReference type="ARBA" id="ARBA00022723"/>
    </source>
</evidence>
<dbReference type="GO" id="GO:0020037">
    <property type="term" value="F:heme binding"/>
    <property type="evidence" value="ECO:0007669"/>
    <property type="project" value="InterPro"/>
</dbReference>
<organism evidence="9 10">
    <name type="scientific">Pontibacter burrus</name>
    <dbReference type="NCBI Taxonomy" id="2704466"/>
    <lineage>
        <taxon>Bacteria</taxon>
        <taxon>Pseudomonadati</taxon>
        <taxon>Bacteroidota</taxon>
        <taxon>Cytophagia</taxon>
        <taxon>Cytophagales</taxon>
        <taxon>Hymenobacteraceae</taxon>
        <taxon>Pontibacter</taxon>
    </lineage>
</organism>
<dbReference type="InterPro" id="IPR008168">
    <property type="entry name" value="Cyt_C_IC"/>
</dbReference>
<keyword evidence="7" id="KW-0472">Membrane</keyword>
<dbReference type="InterPro" id="IPR050597">
    <property type="entry name" value="Cytochrome_c_Oxidase_Subunit"/>
</dbReference>
<evidence type="ECO:0000256" key="5">
    <source>
        <dbReference type="ARBA" id="ARBA00023004"/>
    </source>
</evidence>
<reference evidence="9 10" key="1">
    <citation type="submission" date="2020-02" db="EMBL/GenBank/DDBJ databases">
        <authorList>
            <person name="Kim M.K."/>
        </authorList>
    </citation>
    <scope>NUCLEOTIDE SEQUENCE [LARGE SCALE GENOMIC DNA]</scope>
    <source>
        <strain evidence="9 10">BT327</strain>
    </source>
</reference>
<dbReference type="Gene3D" id="1.10.760.10">
    <property type="entry name" value="Cytochrome c-like domain"/>
    <property type="match status" value="1"/>
</dbReference>
<feature type="transmembrane region" description="Helical" evidence="7">
    <location>
        <begin position="45"/>
        <end position="63"/>
    </location>
</feature>
<dbReference type="GO" id="GO:0009055">
    <property type="term" value="F:electron transfer activity"/>
    <property type="evidence" value="ECO:0007669"/>
    <property type="project" value="InterPro"/>
</dbReference>
<evidence type="ECO:0000259" key="8">
    <source>
        <dbReference type="PROSITE" id="PS51007"/>
    </source>
</evidence>
<proteinExistence type="predicted"/>
<keyword evidence="7" id="KW-0812">Transmembrane</keyword>
<feature type="transmembrane region" description="Helical" evidence="7">
    <location>
        <begin position="6"/>
        <end position="30"/>
    </location>
</feature>
<feature type="domain" description="Cytochrome c" evidence="8">
    <location>
        <begin position="154"/>
        <end position="229"/>
    </location>
</feature>
<feature type="transmembrane region" description="Helical" evidence="7">
    <location>
        <begin position="69"/>
        <end position="89"/>
    </location>
</feature>
<evidence type="ECO:0000256" key="2">
    <source>
        <dbReference type="ARBA" id="ARBA00022617"/>
    </source>
</evidence>
<name>A0A6B3LL12_9BACT</name>
<feature type="transmembrane region" description="Helical" evidence="7">
    <location>
        <begin position="96"/>
        <end position="112"/>
    </location>
</feature>
<protein>
    <recommendedName>
        <fullName evidence="8">Cytochrome c domain-containing protein</fullName>
    </recommendedName>
</protein>
<dbReference type="Proteomes" id="UP000474777">
    <property type="component" value="Unassembled WGS sequence"/>
</dbReference>
<keyword evidence="10" id="KW-1185">Reference proteome</keyword>
<dbReference type="PROSITE" id="PS51007">
    <property type="entry name" value="CYTC"/>
    <property type="match status" value="1"/>
</dbReference>
<keyword evidence="2 6" id="KW-0349">Heme</keyword>
<dbReference type="Pfam" id="PF13442">
    <property type="entry name" value="Cytochrome_CBB3"/>
    <property type="match status" value="1"/>
</dbReference>
<dbReference type="InterPro" id="IPR036909">
    <property type="entry name" value="Cyt_c-like_dom_sf"/>
</dbReference>
<comment type="caution">
    <text evidence="9">The sequence shown here is derived from an EMBL/GenBank/DDBJ whole genome shotgun (WGS) entry which is preliminary data.</text>
</comment>
<dbReference type="Pfam" id="PF04247">
    <property type="entry name" value="SirB"/>
    <property type="match status" value="1"/>
</dbReference>
<keyword evidence="1" id="KW-0813">Transport</keyword>
<dbReference type="RefSeq" id="WP_163912194.1">
    <property type="nucleotide sequence ID" value="NZ_JAAGWD010000001.1"/>
</dbReference>
<dbReference type="AlphaFoldDB" id="A0A6B3LL12"/>
<dbReference type="SUPFAM" id="SSF46626">
    <property type="entry name" value="Cytochrome c"/>
    <property type="match status" value="1"/>
</dbReference>
<dbReference type="PANTHER" id="PTHR33751:SF1">
    <property type="entry name" value="CBB3-TYPE CYTOCHROME C OXIDASE SUBUNIT FIXP"/>
    <property type="match status" value="1"/>
</dbReference>
<evidence type="ECO:0000256" key="7">
    <source>
        <dbReference type="SAM" id="Phobius"/>
    </source>
</evidence>
<evidence type="ECO:0000256" key="1">
    <source>
        <dbReference type="ARBA" id="ARBA00022448"/>
    </source>
</evidence>
<keyword evidence="3 6" id="KW-0479">Metal-binding</keyword>
<keyword evidence="7" id="KW-1133">Transmembrane helix</keyword>
<sequence>MPITSFLHSHVLIVVLFLLLFTYKVILLLLNKQDVLTRVRNKTKVVEMVLGTLVLVTGGWLFFNYTGAPVWLITKIVLVSIAVPLGIVGLRRNNKVLAVLALLIFAYVYGVAESDSLTMQQNNNRSLTSVDTPETDAAEAGSTKEYIVASMNNTALANAKEIYVNECSNCHGQDGTNGLSGAPNLTRSQLNQNDRALVIANGRGMMPGYGRKLSEQEIEELAAYTMTFNE</sequence>
<evidence type="ECO:0000313" key="10">
    <source>
        <dbReference type="Proteomes" id="UP000474777"/>
    </source>
</evidence>
<dbReference type="PANTHER" id="PTHR33751">
    <property type="entry name" value="CBB3-TYPE CYTOCHROME C OXIDASE SUBUNIT FIXP"/>
    <property type="match status" value="1"/>
</dbReference>
<evidence type="ECO:0000313" key="9">
    <source>
        <dbReference type="EMBL" id="NEM96653.1"/>
    </source>
</evidence>
<evidence type="ECO:0000256" key="6">
    <source>
        <dbReference type="PROSITE-ProRule" id="PRU00433"/>
    </source>
</evidence>
<dbReference type="EMBL" id="JAAGWD010000001">
    <property type="protein sequence ID" value="NEM96653.1"/>
    <property type="molecule type" value="Genomic_DNA"/>
</dbReference>
<dbReference type="InterPro" id="IPR007360">
    <property type="entry name" value="SirB"/>
</dbReference>
<evidence type="ECO:0000256" key="4">
    <source>
        <dbReference type="ARBA" id="ARBA00022982"/>
    </source>
</evidence>
<dbReference type="PRINTS" id="PR00605">
    <property type="entry name" value="CYTCHROMECIC"/>
</dbReference>
<accession>A0A6B3LL12</accession>
<dbReference type="GO" id="GO:0005506">
    <property type="term" value="F:iron ion binding"/>
    <property type="evidence" value="ECO:0007669"/>
    <property type="project" value="InterPro"/>
</dbReference>
<keyword evidence="4" id="KW-0249">Electron transport</keyword>
<keyword evidence="5 6" id="KW-0408">Iron</keyword>
<dbReference type="InterPro" id="IPR009056">
    <property type="entry name" value="Cyt_c-like_dom"/>
</dbReference>